<comment type="caution">
    <text evidence="1">The sequence shown here is derived from an EMBL/GenBank/DDBJ whole genome shotgun (WGS) entry which is preliminary data.</text>
</comment>
<accession>A0ABR8X9U5</accession>
<gene>
    <name evidence="1" type="ORF">H9636_05450</name>
</gene>
<dbReference type="EMBL" id="JACSQA010000005">
    <property type="protein sequence ID" value="MBD8026099.1"/>
    <property type="molecule type" value="Genomic_DNA"/>
</dbReference>
<dbReference type="Proteomes" id="UP000640930">
    <property type="component" value="Unassembled WGS sequence"/>
</dbReference>
<evidence type="ECO:0000313" key="2">
    <source>
        <dbReference type="Proteomes" id="UP000640930"/>
    </source>
</evidence>
<keyword evidence="2" id="KW-1185">Reference proteome</keyword>
<reference evidence="1 2" key="1">
    <citation type="submission" date="2020-08" db="EMBL/GenBank/DDBJ databases">
        <title>A Genomic Blueprint of the Chicken Gut Microbiome.</title>
        <authorList>
            <person name="Gilroy R."/>
            <person name="Ravi A."/>
            <person name="Getino M."/>
            <person name="Pursley I."/>
            <person name="Horton D.L."/>
            <person name="Alikhan N.-F."/>
            <person name="Baker D."/>
            <person name="Gharbi K."/>
            <person name="Hall N."/>
            <person name="Watson M."/>
            <person name="Adriaenssens E.M."/>
            <person name="Foster-Nyarko E."/>
            <person name="Jarju S."/>
            <person name="Secka A."/>
            <person name="Antonio M."/>
            <person name="Oren A."/>
            <person name="Chaudhuri R."/>
            <person name="La Ragione R.M."/>
            <person name="Hildebrand F."/>
            <person name="Pallen M.J."/>
        </authorList>
    </citation>
    <scope>NUCLEOTIDE SEQUENCE [LARGE SCALE GENOMIC DNA]</scope>
    <source>
        <strain evidence="1 2">Re31</strain>
    </source>
</reference>
<evidence type="ECO:0000313" key="1">
    <source>
        <dbReference type="EMBL" id="MBD8026099.1"/>
    </source>
</evidence>
<protein>
    <submittedName>
        <fullName evidence="1">Uncharacterized protein</fullName>
    </submittedName>
</protein>
<dbReference type="RefSeq" id="WP_158599690.1">
    <property type="nucleotide sequence ID" value="NZ_JACSQA010000005.1"/>
</dbReference>
<sequence length="45" mass="5101">MIKLIIIILIGKCLLLLADEKDVIVYVKLATLLIFLTTVLDFLKL</sequence>
<proteinExistence type="predicted"/>
<name>A0ABR8X9U5_9BACL</name>
<organism evidence="1 2">
    <name type="scientific">Ureibacillus galli</name>
    <dbReference type="NCBI Taxonomy" id="2762222"/>
    <lineage>
        <taxon>Bacteria</taxon>
        <taxon>Bacillati</taxon>
        <taxon>Bacillota</taxon>
        <taxon>Bacilli</taxon>
        <taxon>Bacillales</taxon>
        <taxon>Caryophanaceae</taxon>
        <taxon>Ureibacillus</taxon>
    </lineage>
</organism>